<organism evidence="2 3">
    <name type="scientific">Stereum hirsutum (strain FP-91666)</name>
    <name type="common">White-rot fungus</name>
    <dbReference type="NCBI Taxonomy" id="721885"/>
    <lineage>
        <taxon>Eukaryota</taxon>
        <taxon>Fungi</taxon>
        <taxon>Dikarya</taxon>
        <taxon>Basidiomycota</taxon>
        <taxon>Agaricomycotina</taxon>
        <taxon>Agaricomycetes</taxon>
        <taxon>Russulales</taxon>
        <taxon>Stereaceae</taxon>
        <taxon>Stereum</taxon>
    </lineage>
</organism>
<feature type="domain" description="CHAT" evidence="1">
    <location>
        <begin position="719"/>
        <end position="998"/>
    </location>
</feature>
<dbReference type="AlphaFoldDB" id="R7RX88"/>
<gene>
    <name evidence="2" type="ORF">STEHIDRAFT_163213</name>
</gene>
<dbReference type="RefSeq" id="XP_007310947.1">
    <property type="nucleotide sequence ID" value="XM_007310885.1"/>
</dbReference>
<protein>
    <recommendedName>
        <fullName evidence="1">CHAT domain-containing protein</fullName>
    </recommendedName>
</protein>
<dbReference type="InterPro" id="IPR024983">
    <property type="entry name" value="CHAT_dom"/>
</dbReference>
<dbReference type="Gene3D" id="1.25.40.10">
    <property type="entry name" value="Tetratricopeptide repeat domain"/>
    <property type="match status" value="1"/>
</dbReference>
<evidence type="ECO:0000313" key="3">
    <source>
        <dbReference type="Proteomes" id="UP000053927"/>
    </source>
</evidence>
<dbReference type="InterPro" id="IPR011990">
    <property type="entry name" value="TPR-like_helical_dom_sf"/>
</dbReference>
<evidence type="ECO:0000259" key="1">
    <source>
        <dbReference type="Pfam" id="PF12770"/>
    </source>
</evidence>
<evidence type="ECO:0000313" key="2">
    <source>
        <dbReference type="EMBL" id="EIM79959.1"/>
    </source>
</evidence>
<accession>R7RX88</accession>
<dbReference type="Proteomes" id="UP000053927">
    <property type="component" value="Unassembled WGS sequence"/>
</dbReference>
<dbReference type="OrthoDB" id="9991317at2759"/>
<name>R7RX88_STEHR</name>
<sequence length="999" mass="110685">MNNTLRDHVLGGRPSDPLSASGVLHRITFVGTVDDGNSADLNVRLLRSDLLDPRKGLTRMEHFKLLNKLAAELARLTQLSSNLGYLQEAISYCLQAISIADIPAHWKSLPMRTWGHLELWKFCATGQAVQIDNAIARYSQALLVTAQSPNLPGCHDRAIREGEYPTAQDEIIGWRWKEQCGDTKALDVAIQGFNEATGLKTDQQSDIHRPSILMNSGRALAARFRVMGYKSDLDNAIAALSAAHKSYDKHHPHFPYCLSALASATLAQYEFSGNICDIDDAVSMHQGAVAMLDPLSQSHPEMLSGLSAAYYAVHRSRGTLRTVYHLNRSLTLSRQALEQVPAADPRRLIFLGELAHRLYYQYEETQENHYCDSALAYIQQARALSETHPQLAPILQLNARIYVRSDKVDLKKACKTLQKASNLSRACIGERLESALLWADHARNLVDADRGHDEDVLAGHAPGSAGSHSYISASHAYETALDLLDGYLQMYSAAAIQTQILLMRNDIKSLPSRAASHAIETGNLPCAVEIMERGRRYPWTSLEWSGTPLSHLQEKDPGLAQEFRDVNSRIESLAVTSLDGNALTLHAHVAPPDPTVGIYKDRTMVQNDLLLERETILERIKSIPDLSTFTTWKSFEVLHDAAKEGPVIMTNIDKGLAHAIIIDKNDTVPRQVPLSQAGSDFVSKITSDLEKARDQGRQQERDCIPLSLKSQKGRDATVESLQLLWERICKPIVDDLHKHGTKDHSRIWWCPSGELVGIPLHAAGPYKASQSNLLDIFVSSYTDSLGTLISSRNTYTQRSQRLSLLCIGQSQDLNSVHDELKRIRAIFPHDINIEVLDGKDATPQSVIRSMPQHSWVHFSCHGFLNVKNPFETYFYLSTQRLEIQDILKEKLPNAEMAMLAVCHGAAVGPGSPDGTISLATAMQFSGFKSVVGSLWAMSDADGPQLAEGFYKAMLSGGTENIDIRKASRALHGVVKQMRDSKGDGRVPAWRWSTFIHVGI</sequence>
<proteinExistence type="predicted"/>
<dbReference type="KEGG" id="shs:STEHIDRAFT_163213"/>
<dbReference type="GeneID" id="18802255"/>
<dbReference type="EMBL" id="JH687400">
    <property type="protein sequence ID" value="EIM79959.1"/>
    <property type="molecule type" value="Genomic_DNA"/>
</dbReference>
<keyword evidence="3" id="KW-1185">Reference proteome</keyword>
<dbReference type="Pfam" id="PF12770">
    <property type="entry name" value="CHAT"/>
    <property type="match status" value="1"/>
</dbReference>
<reference evidence="3" key="1">
    <citation type="journal article" date="2012" name="Science">
        <title>The Paleozoic origin of enzymatic lignin decomposition reconstructed from 31 fungal genomes.</title>
        <authorList>
            <person name="Floudas D."/>
            <person name="Binder M."/>
            <person name="Riley R."/>
            <person name="Barry K."/>
            <person name="Blanchette R.A."/>
            <person name="Henrissat B."/>
            <person name="Martinez A.T."/>
            <person name="Otillar R."/>
            <person name="Spatafora J.W."/>
            <person name="Yadav J.S."/>
            <person name="Aerts A."/>
            <person name="Benoit I."/>
            <person name="Boyd A."/>
            <person name="Carlson A."/>
            <person name="Copeland A."/>
            <person name="Coutinho P.M."/>
            <person name="de Vries R.P."/>
            <person name="Ferreira P."/>
            <person name="Findley K."/>
            <person name="Foster B."/>
            <person name="Gaskell J."/>
            <person name="Glotzer D."/>
            <person name="Gorecki P."/>
            <person name="Heitman J."/>
            <person name="Hesse C."/>
            <person name="Hori C."/>
            <person name="Igarashi K."/>
            <person name="Jurgens J.A."/>
            <person name="Kallen N."/>
            <person name="Kersten P."/>
            <person name="Kohler A."/>
            <person name="Kuees U."/>
            <person name="Kumar T.K.A."/>
            <person name="Kuo A."/>
            <person name="LaButti K."/>
            <person name="Larrondo L.F."/>
            <person name="Lindquist E."/>
            <person name="Ling A."/>
            <person name="Lombard V."/>
            <person name="Lucas S."/>
            <person name="Lundell T."/>
            <person name="Martin R."/>
            <person name="McLaughlin D.J."/>
            <person name="Morgenstern I."/>
            <person name="Morin E."/>
            <person name="Murat C."/>
            <person name="Nagy L.G."/>
            <person name="Nolan M."/>
            <person name="Ohm R.A."/>
            <person name="Patyshakuliyeva A."/>
            <person name="Rokas A."/>
            <person name="Ruiz-Duenas F.J."/>
            <person name="Sabat G."/>
            <person name="Salamov A."/>
            <person name="Samejima M."/>
            <person name="Schmutz J."/>
            <person name="Slot J.C."/>
            <person name="St John F."/>
            <person name="Stenlid J."/>
            <person name="Sun H."/>
            <person name="Sun S."/>
            <person name="Syed K."/>
            <person name="Tsang A."/>
            <person name="Wiebenga A."/>
            <person name="Young D."/>
            <person name="Pisabarro A."/>
            <person name="Eastwood D.C."/>
            <person name="Martin F."/>
            <person name="Cullen D."/>
            <person name="Grigoriev I.V."/>
            <person name="Hibbett D.S."/>
        </authorList>
    </citation>
    <scope>NUCLEOTIDE SEQUENCE [LARGE SCALE GENOMIC DNA]</scope>
    <source>
        <strain evidence="3">FP-91666</strain>
    </source>
</reference>